<evidence type="ECO:0000256" key="7">
    <source>
        <dbReference type="ARBA" id="ARBA00023315"/>
    </source>
</evidence>
<dbReference type="SMART" id="SM00826">
    <property type="entry name" value="PKS_DH"/>
    <property type="match status" value="2"/>
</dbReference>
<feature type="region of interest" description="C-terminal hotdog fold" evidence="8">
    <location>
        <begin position="4288"/>
        <end position="4422"/>
    </location>
</feature>
<keyword evidence="13" id="KW-1185">Reference proteome</keyword>
<dbReference type="InterPro" id="IPR011032">
    <property type="entry name" value="GroES-like_sf"/>
</dbReference>
<dbReference type="InterPro" id="IPR002364">
    <property type="entry name" value="Quin_OxRdtase/zeta-crystal_CS"/>
</dbReference>
<dbReference type="PROSITE" id="PS52019">
    <property type="entry name" value="PKS_MFAS_DH"/>
    <property type="match status" value="2"/>
</dbReference>
<dbReference type="Proteomes" id="UP000664109">
    <property type="component" value="Unassembled WGS sequence"/>
</dbReference>
<feature type="active site" description="Proton donor; for dehydratase activity" evidence="8">
    <location>
        <position position="6019"/>
    </location>
</feature>
<evidence type="ECO:0000313" key="12">
    <source>
        <dbReference type="EMBL" id="MBM9622990.1"/>
    </source>
</evidence>
<proteinExistence type="predicted"/>
<feature type="region of interest" description="N-terminal hotdog fold" evidence="8">
    <location>
        <begin position="5824"/>
        <end position="5946"/>
    </location>
</feature>
<dbReference type="EMBL" id="JAFEJA010000002">
    <property type="protein sequence ID" value="MBM9622990.1"/>
    <property type="molecule type" value="Genomic_DNA"/>
</dbReference>
<dbReference type="SMART" id="SM00829">
    <property type="entry name" value="PKS_ER"/>
    <property type="match status" value="1"/>
</dbReference>
<dbReference type="Pfam" id="PF16197">
    <property type="entry name" value="KAsynt_C_assoc"/>
    <property type="match status" value="4"/>
</dbReference>
<evidence type="ECO:0000256" key="6">
    <source>
        <dbReference type="ARBA" id="ARBA00023268"/>
    </source>
</evidence>
<dbReference type="InterPro" id="IPR049900">
    <property type="entry name" value="PKS_mFAS_DH"/>
</dbReference>
<dbReference type="InterPro" id="IPR020841">
    <property type="entry name" value="PKS_Beta-ketoAc_synthase_dom"/>
</dbReference>
<dbReference type="SMART" id="SM00827">
    <property type="entry name" value="PKS_AT"/>
    <property type="match status" value="4"/>
</dbReference>
<dbReference type="InterPro" id="IPR041618">
    <property type="entry name" value="PKS_DE"/>
</dbReference>
<dbReference type="PROSITE" id="PS01162">
    <property type="entry name" value="QOR_ZETA_CRYSTAL"/>
    <property type="match status" value="1"/>
</dbReference>
<dbReference type="Pfam" id="PF18369">
    <property type="entry name" value="PKS_DE"/>
    <property type="match status" value="2"/>
</dbReference>
<dbReference type="InterPro" id="IPR020843">
    <property type="entry name" value="ER"/>
</dbReference>
<dbReference type="InterPro" id="IPR049551">
    <property type="entry name" value="PKS_DH_C"/>
</dbReference>
<dbReference type="Gene3D" id="3.40.366.10">
    <property type="entry name" value="Malonyl-Coenzyme A Acyl Carrier Protein, domain 2"/>
    <property type="match status" value="4"/>
</dbReference>
<dbReference type="SUPFAM" id="SSF51735">
    <property type="entry name" value="NAD(P)-binding Rossmann-fold domains"/>
    <property type="match status" value="10"/>
</dbReference>
<dbReference type="Gene3D" id="3.90.180.10">
    <property type="entry name" value="Medium-chain alcohol dehydrogenases, catalytic domain"/>
    <property type="match status" value="1"/>
</dbReference>
<dbReference type="PANTHER" id="PTHR43775:SF51">
    <property type="entry name" value="INACTIVE PHENOLPHTHIOCEROL SYNTHESIS POLYKETIDE SYNTHASE TYPE I PKS1-RELATED"/>
    <property type="match status" value="1"/>
</dbReference>
<sequence length="7008" mass="730086">MAQARHIGKNVLTVPTPLDRDGTVLITGGTGTLGGLLARHLTTEHGIRHLVLLSRQGPDAPGAADLTAQLAELGADARVVACDAADRDALAAVLADIPAEAPLTGVVHAAGVLDDGIVTALTQERLDTVLRAKATAAVNLDELTRGTDLSMFVLYSSVSATFGAPGQANYSAANAYLDALAVRRRAEGLPGLSLAWGMWQQASTMTGTLAETDRARATSAGTALSTEQGLALFDTALTRPAAHMVPINLDLAAVRTADPAALPALLRGLVSRRVRRAAAQQSGAGTALAQQLQAVPEAQQRQLLLELVRTSAATVLGHGSADAVGERQSFKDLGFDSLTAVELRNRLNAATGLRLPATLVFDYPSPVVLGDYLLSQFSGASDARPVAPRPVSATADDEPIAIVGMACRYPGGVTSPEQLWDLVAEGVDGMSAFPANRGWPVDLTGAAGVLGGFVHDADEFDAGLFGISPREALAMDPQQRLLLEAAWETFESAAIAPAQVRGSSTGVFIGSSSSTYGMGMQLPEGADGHLLTGNAPSVISGRVAYTFGFEGPAVTVDTACSSSLVALHWATQALRAGECDMALAGGVTVMASPGIFAEFDRQDGLASDGRCKAFAAAADGTGWSEGVGLLLVERLSDARRNGHRILAVVRGSAVNQDGASNGLTAPNGPSQQRVIRQALANARLAATDIDVVEAHGTGTRLGDPIEAQALLATYGQDRDESGQPLWLGSVKSNIGHTQSAAGVAGVIKMVMAMRHGLMPATLHVDEPSPQIDWSAGSVELLTEARSWPETGDRPRRAAVSSFGISGTNAHVLLEQAPEPETEPAVAPVPVPGVVPWAVSAKSEAALREQVERLRSFVAERPALEPVDVAWSLATTRSALEHRVVLASGGDVLAAGIAGEGRTAFLFTGQGSQRAGMGLGLYEQFPVFADAFDAVCGRLDTRSERPLREVLADGVGLDGTAWAQAGLFALEVALFRLVESWGVTPDVLLGHSLGEISAAHVSGILSLDDACVLVAERGRLMQALPAGGGMLAVQATEAEVADSGLDIAAVNGPNSVVLSGTVEAIERYAAECAERGLRFSVLPVSHAFHSVLMEPMLAEFAGVLSGLTFNPARIPVVSNLTGAAAGPGLMQEPEYWLRQVRQAVRFADGVTALRAMGATRFVELGPDGVLSGMAQETAGEALFVPVLRKDREETDTALTALSRLWTAGVDIDWHGVLAGWGGRIVDLPTYAFQRERFWPEASAVSAGTGALVDAAFWDAVEREDLRELAGLESALPALSAWRQRHRERSTLDSWRYRITWKPLDGLPSTTLTGTWAVVGSEDAEISEALSAAGATVVSVPVEEVAQLSDVAGVVLVATDVAETLAVVQGLGDVSAPLWVLTRGAVSVGGSDRLGDPDQAAVWGLGRVAALEVPGRWGGLVDLPETVDARAGARLVSVLAGTGEDQVAVRGTGVFGRRLVRAVSAGVVDEAWNPTPSGTVLVTGGTGALGAEVARWLAGRGVPHLVLTSRGGVAPEGLVEELTALGTQVTVAACDVADRDALAAVVAKVPAEWPLAGVVHAAGILDDGMLDGLSPQRLASVMRPKADGLAALDAVTAGLPLEWLVVFSSMAGTIGSAGQANYAAANAAVDAWVQQRRERGLPATSIAWGPWAESGMAADNALLRRLHRSGIRPLDANLALRLFAEAVHFGGTDITVVDIDWDRFAPAFASVRPSPLLTEVAGAAPLPGDAAGPGTGLREQLAGVPEGRRRQVVLELVQGQAAAVLGHSGAQAVEPQRAFRDLGFDSLMAVELRNLLAATTGLSLPTTLVFDHPDPTVLSDYLLTQFLGANVALPDRARLVPAATGHDEPVAIVGMACRYPGGVTSPEQLWDLVADGVDGITPFPEDRGWPVGMLDGTAALGGFVHDAGEFDADLFGISPREALAMDPQQRLLLETAWETLESAGMNPRSLRGRDVGVFAGASPSGYGSNGVAGSEGHLLTGTAHSVVSGRLAYVFGLEGPAVTVDTACSSSLVALHLAAQALRNGECDLALAGGVTVMVTPGAFAEFDRQDGLASDGRCKSFAAGADGTGWAEGVGLLLVERLSDARRNGHQILAVVRGSAVNQDGASNGLTAPNGPSQQRVIRQALTNAHLTGADVDVVEAHGTGTRLGDPIEAQALLATYGQGRDDSEPLWLGSIKSNIGHTQAAAGVAGIIKMIMAMRHGLLPSTLHVDEPSPQVDWSAGAVRLLTEARPWLAVDDRPRRAAVSSFGISGTNAHVILEQAPESEPAALDAAGPLPGAAPWVVSAKSEAGLRAQVERLRSFTAQRPELDAVDVAWSLATTRAALEHRVVLASGGDALAAGVAGEGRTAFLFTGQGSQRAGMGLGLYERFPVFADTFDAVCARLDLRLERPLREVLADGVGLDGTVWAQAGLFALEVALFRLVESWGVTPDVLLGHSLGEISAAHVSGILSLDDACVLVAERGRLMQALPEGGGMLAVQAGEAEVADSGLDIAAVNGPRSVVLSGAVEAIERYAAECAERGLRFSVLSVSHAFHSALMEPMLAEFGQVLGGLTFNPAEIPVVSNLTGELAEPGLMQEPEYWLRQVRGTVRFADGVAAVAEMGVTRFVELGPDGVLSGMAQETVGDAVFVPVLRKDRDETDTALTALSRLWAAGVDVDWTTLFTGWGGRFVDLPTYAFQRERFWPEAAIAAAGAGELVDAAFWDAVERGDLQELAGLESALPALSAWRQRHRERSTLDSWRYRITWKPLDGMPPAALSGLWAVVGTEDAEVSAALAAAGATVVHVAVEEVAQLSDVAGVVLVATGAVETLAVVQGLVEVSAPLWVLTRGAVSVGGSDRPGNPDLAAVWGLGRVAALEVPGRWGGLVDLPEVLDTRAGSRLAGVLASGGGEDQVAVRGTGVFGRRLVRAVPSGVVDEAWNPTPSGTVLVTGGTGALGAEVARWLAGRGVPHLVLTSRGGVAPDGLVEELTALGTQVTVAACDVADRDALAAVVAKVPAEWPLTGVVHAAGVLDDGMLDGLSPERLASVMRPKADGLAALDAVTAGLPLEWLVVFSSMAGTVGNAGQANYAAANAWVDAWVQQRRERGLPAASIAWGPWAESGMAADSTLVRRLHRGGIRPLDANLALRLFAEAIHFGGTDITVTDIDWERFAPAFASVRPSPLLDGITSSTATAAIPLPTAARSELQEQLSGLSEGKRRQVLLDVVRGQAAAVLGHSGAQAVEPQRAFRDLGFDSLMAVELRNLLTAATGLSLPTTLVFDHPTPEALVGHLLTELAGTGGVVVPAAVTAPVGADEPLAVVGMACRFPGGVTSPEQLWDLVAGGVDGLSVFPADRGWPTELAGVAGGVGGFVHDAADFDPALFGISPREALAMDPQQRLLLEAAWETFESAGMDPRSLRGQSVGVFAGTNGQDYMHLLAVSDDQGDGHAAVGNAAAVLSGRISYVFGLEGPAVTVDTACSSSLVALHWAGQALRSGECELALVGGVTVMATPGAFAEFDRQDGLASDGRCKAFAASADGTGWGEGAGLLLVERLSDARRNGHHILAVVRGSAVNQDGASNGLTAPNGPSQQRVIRQALANARLTGADIDAVEAHGTGTRLGDPIEAQALLATYGQGRDENHEPLWLGSIKSNIGHTQAAAGVAGVIKMIMALRHGVLPPTLHVDEPSPQVDWSTGAVELLTEARSWPETDRPRRAGVSSFGISGTNAHIILEQAPTPQSAPVVERPHMPGPVPWVVSAKTETALQAQVERLRAFTADQTQVNPVDIAWSLATTRAALEHRTVLGSDTTILATDIASEGRTAFLFTGQGSQRTGMGLGLYEQFPVFADAFDAVCARLDLRLERPLRDVLTDGTDLDRTMWAQAGLFALEVALFRLVESWGVTPDVLLGHSLGEITAAHVAGILDLDDACVLVAERGRLMQALPAGGGMLAVQATEADVADSGLDIAAVNGPTSVVLSGSIEAVERYAAECVEQGLRHNTLTVSHAFHSALMEPMLEEFGRVLNGLTFHPARIPVMSNLTGAVAEPGAMQEPAYWLEQIRRTVRFADGIASLHALGVTRYVELGPDGVLSGMAQDTDTATDAVFVPVLRKERDETEAALAAISRLWAAGVDVDWPGVFAGWGGQVVDLPRYAFERERFWPRANPGSGDLRAVGQAGSGHALLGSVVPLAEGDGALLTGRLSVEALPWLADHVVLGRVVVPGTALVEMALRAGQEVGCGLLRELVLQAPLVLPDSAGVQVQVRVEDPDASGDRPVQIYGRVDGAEGWTLHATGFLAASDAGVPGFDLEVWPPVDAVQVDTDGFYDTLADAGFGYGPVFQGVQAAWRDGTGVYAEVTVPDAVDGFGIHPALLDAALHPSGLILGDAEASGPRLPFAWSGVELFAVEATTLRVAIQPDGDGVSIKAADGTGTPVAFVRSLMSRVVSAEQLPTSAPSDDALFAVEWVALPSAPTSAQAADAFDWTVLEAGDGPVEQVLGAVLHRVQEWLDNENAFGSRLAVVTRGAMPATTDGVVDPAGAAVWGLVRSAQSEHPDRIVLVDTDPAWDKEPDLSLVAGVDEPQVAIRDGVLFAPRLVRANGIGEREVSLVGDGTVLITGGTGTLGGLLARHLVTEHGVRNLLLLSRKGQEAPGAADLVTELDELGATAQVVACDAADRDALAAVLATIPETAPLTGVVHAAGVLDDGIFTALTPERLETVLRAKATAAVNLDELTRDADLALFVLYSSVSATFGTAGQANYSAANAFLDALAVRRRAEGLPGLSIAWGLWEQASAMTGHLQDRAGRGLGPGLSSEQGLALFDTALRTELAGVVAMPIDVTALRTLDAATPVPALLRALAPTSGVRRARRTAAAAGDTHLLRRLTGLTGLTGGERTVLLQDVVRTEVAHVLGHTTTDAIGERQAFKDLGFDSLTAVELRNRLNTTTGLRLPATLVFDYPNVHALATHLDQTLTGTDEPATTRRPATPARPALANEPIAIVGMSCRLPGGVTSPAGLWDLVTARRDGMSAFPDDRWWDVAWSGVEGVGGFVTGAGDFDAALFGISPREALAMDPQQRLLLEGVWEAFESAGLDPLSLRGSSTGVYAGIMYHDYAQSLGMVPDGVDAFLGTGNAGSVLSGRAAYVFGLEGPAVTVDTACSSSLVALHLAAQALRNGECDLAVAGGVTVLSTPSVFVDFARQGGLAADGRCKSFAAAADGTGWSEGAAILLVERLSDAQRNGHDILAVIRGSAVNQDGASNGLTAPNGPSQQRVIQQALANARLTGADIDAVEAHGTGTRLGDPIEAQALLATYGQNRDENHEPLWLGSIKSNIGHTQAAAGASGVIKMVMALRNGVLPATLHVDEPSPQVDWSIGAVELLTEARSWPETGDRPRRAAVSSFGISGTNAHVILEQAPAPKPAPKRAQEIVPTHAQRPVPWVLSGKTEDALRAQVEQLQSFLGERPEVDVLDVAWSLATTRAALEHRVVLAADGDVLATGVADEGRTAFLFTGQGSQRAGMGLGLYEQFPVFADAFDAVCARLDARLERPLREVLTDGADLDRTMWAQAGLFALEVALFRLVESWGVTPDVLLGHSLGEITAAYVAGILDLDDACTLVAERGRLMQALPDGGGMLAVQATEADVADSGLDIAAVNGPTSVVLSGDLKAIEGCAAQCAEDGRRFTVLTVSHAFHSALMEPMLEEFGRVLNGLTFHPARISVVSNLTGAVAEPGLMQEPDYWLRQVRQAVRFADGVTALEAMGVTRYLELGPDGVLSGMAQDTTVTDAVFVPVLRKDRDETDTALTALSRLWTSGAVVDWTNLFTGRVVELPTYAFQRERYWPRPNLGTGDPRTVGQSGSGHPLLGSVVPLADGDGVLLTGRLAVTTQPWLADHLVMGRVVVPGAALVEMVLRAGQEVDCGLLRELILRAPLALPETGGIQIQVRVEGPDASGDRPVHIHARAEGTDEWTLHASGALAEQADTASDFDLSVWPPQNAAPVGIDGFYDAMADAGLGYGPLFQGVQAAWRDESGVYADVALPDTNETVEGLGIHPALLDAALHPSGLLPGADGAEASGPRLPFAWSGVELFAVGATTLRVAIRPDGDGVAIEAADGTGAPVALVRSLTLRAMSREQLPAAGSADDALFAVEWVPLPSGNASGEADSVEWTVLEAGDGPVEQVLGEVLHRVQEWLGEDGPEQARLAVVTRGAMPAGRRGAVEAVGAAVWGLVRSAQSEHPDRIVLVDTDPADDSPVDLSLLTALDEPQIAVRDGALLAPRLTRPAGDGLVLPDGGWHLLPGADGTLESLHVATVDVQQPGQGQVRVAVRAAGVNFRDVLIGLGMYPVPGVMGSEAAGVVVEVGPGVEDLRVGDRVFGLFDGGFVTEAVTDRRLLVRVPEGWSWAQAASLPLVFATAWYGLRDLAGADAGDAVLIHAAAGGVGMAGVQLARHWGLEVYATASPGKWPTVVANGVDPARVANSRDLAFEEHIRTATGGRGVDIVLNSLAGEFLDASLRLLAPGGRFVEMGKTDVRTGLDVPYHAFDVWDAGPDRLGAILAEVVALFERGVLEPLPLTVWDMREAVTVWRQMAQARHIGKNVLSFPAPVDRDGTVLITGGTGTLGGLLARHLVTEHGIRHLVLLSRQGPDSPGATALTAELAELGADARVVACDAADRDALAAVLAAIPETAPLTGVVHAAGVLDDGIVTALTPERLEKVLRAKATAAVNLDALTRDADLSMFVLYSSASGTFGAPGQANYSAANAYLDALAARRRAEGLPGLSLAWGMWQQASTMTGALGETDRARATNAGTALSTEQGLALFDTALGRAEAHLVPIHLDLAAVRSADPAGLPALLRGLVSGRVRRAVAQQSGAGMALAQQLQAVPEAQQRQLLLELVRTSAATVLGHGSADAVGERQSFKDLGFDSLTAVELRNRLNAATGLRLPATLVFDHPTSEKLVEFLAVELLPRQEMAVTALLLDRLQEIEAGLAQTADADARTKLVRRLESMIAKYGDDGTQQIAGPSVVDALDKATDDEMFAFIDRELGDEQP</sequence>
<dbReference type="Pfam" id="PF21089">
    <property type="entry name" value="PKS_DH_N"/>
    <property type="match status" value="2"/>
</dbReference>
<evidence type="ECO:0000256" key="8">
    <source>
        <dbReference type="PROSITE-ProRule" id="PRU01363"/>
    </source>
</evidence>
<feature type="active site" description="Proton donor; for dehydratase activity" evidence="8">
    <location>
        <position position="4345"/>
    </location>
</feature>
<name>A0ABS2UZU5_9ACTN</name>
<feature type="region of interest" description="C-terminal hotdog fold" evidence="8">
    <location>
        <begin position="5959"/>
        <end position="6098"/>
    </location>
</feature>
<dbReference type="Pfam" id="PF08659">
    <property type="entry name" value="KR"/>
    <property type="match status" value="5"/>
</dbReference>
<keyword evidence="2" id="KW-0596">Phosphopantetheine</keyword>
<dbReference type="InterPro" id="IPR055123">
    <property type="entry name" value="SpnB-like_Rossmann"/>
</dbReference>
<dbReference type="InterPro" id="IPR014030">
    <property type="entry name" value="Ketoacyl_synth_N"/>
</dbReference>
<dbReference type="Pfam" id="PF13602">
    <property type="entry name" value="ADH_zinc_N_2"/>
    <property type="match status" value="1"/>
</dbReference>
<feature type="domain" description="Carrier" evidence="9">
    <location>
        <begin position="6849"/>
        <end position="6924"/>
    </location>
</feature>
<dbReference type="InterPro" id="IPR020807">
    <property type="entry name" value="PKS_DH"/>
</dbReference>
<feature type="domain" description="Carrier" evidence="9">
    <location>
        <begin position="4865"/>
        <end position="4940"/>
    </location>
</feature>
<dbReference type="InterPro" id="IPR049552">
    <property type="entry name" value="PKS_DH_N"/>
</dbReference>
<dbReference type="InterPro" id="IPR014031">
    <property type="entry name" value="Ketoacyl_synth_C"/>
</dbReference>
<dbReference type="InterPro" id="IPR013154">
    <property type="entry name" value="ADH-like_N"/>
</dbReference>
<dbReference type="SUPFAM" id="SSF52151">
    <property type="entry name" value="FabD/lysophospholipase-like"/>
    <property type="match status" value="4"/>
</dbReference>
<accession>A0ABS2UZU5</accession>
<dbReference type="SUPFAM" id="SSF55048">
    <property type="entry name" value="Probable ACP-binding domain of malonyl-CoA ACP transacylase"/>
    <property type="match status" value="4"/>
</dbReference>
<dbReference type="InterPro" id="IPR032821">
    <property type="entry name" value="PKS_assoc"/>
</dbReference>
<dbReference type="InterPro" id="IPR013968">
    <property type="entry name" value="PKS_KR"/>
</dbReference>
<dbReference type="CDD" id="cd00833">
    <property type="entry name" value="PKS"/>
    <property type="match status" value="4"/>
</dbReference>
<dbReference type="Pfam" id="PF00698">
    <property type="entry name" value="Acyl_transf_1"/>
    <property type="match status" value="4"/>
</dbReference>
<dbReference type="InterPro" id="IPR036291">
    <property type="entry name" value="NAD(P)-bd_dom_sf"/>
</dbReference>
<dbReference type="Pfam" id="PF00109">
    <property type="entry name" value="ketoacyl-synt"/>
    <property type="match status" value="4"/>
</dbReference>
<feature type="domain" description="Ketosynthase family 3 (KS3)" evidence="10">
    <location>
        <begin position="3291"/>
        <end position="3709"/>
    </location>
</feature>
<evidence type="ECO:0000259" key="9">
    <source>
        <dbReference type="PROSITE" id="PS50075"/>
    </source>
</evidence>
<feature type="domain" description="Carrier" evidence="9">
    <location>
        <begin position="1749"/>
        <end position="1824"/>
    </location>
</feature>
<dbReference type="Gene3D" id="3.40.47.10">
    <property type="match status" value="4"/>
</dbReference>
<dbReference type="Pfam" id="PF14765">
    <property type="entry name" value="PS-DH"/>
    <property type="match status" value="2"/>
</dbReference>
<keyword evidence="6" id="KW-0511">Multifunctional enzyme</keyword>
<keyword evidence="4" id="KW-0808">Transferase</keyword>
<dbReference type="PROSITE" id="PS00012">
    <property type="entry name" value="PHOSPHOPANTETHEINE"/>
    <property type="match status" value="5"/>
</dbReference>
<dbReference type="Pfam" id="PF00550">
    <property type="entry name" value="PP-binding"/>
    <property type="match status" value="5"/>
</dbReference>
<keyword evidence="7" id="KW-0012">Acyltransferase</keyword>
<dbReference type="SUPFAM" id="SSF47336">
    <property type="entry name" value="ACP-like"/>
    <property type="match status" value="5"/>
</dbReference>
<dbReference type="SMART" id="SM00825">
    <property type="entry name" value="PKS_KS"/>
    <property type="match status" value="4"/>
</dbReference>
<feature type="domain" description="PKS/mFAS DH" evidence="11">
    <location>
        <begin position="4153"/>
        <end position="4422"/>
    </location>
</feature>
<dbReference type="PROSITE" id="PS52004">
    <property type="entry name" value="KS3_2"/>
    <property type="match status" value="4"/>
</dbReference>
<dbReference type="InterPro" id="IPR057326">
    <property type="entry name" value="KR_dom"/>
</dbReference>
<dbReference type="SMART" id="SM00822">
    <property type="entry name" value="PKS_KR"/>
    <property type="match status" value="5"/>
</dbReference>
<feature type="domain" description="PKS/mFAS DH" evidence="11">
    <location>
        <begin position="5824"/>
        <end position="6098"/>
    </location>
</feature>
<dbReference type="Pfam" id="PF02801">
    <property type="entry name" value="Ketoacyl-synt_C"/>
    <property type="match status" value="4"/>
</dbReference>
<dbReference type="InterPro" id="IPR016035">
    <property type="entry name" value="Acyl_Trfase/lysoPLipase"/>
</dbReference>
<dbReference type="InterPro" id="IPR050091">
    <property type="entry name" value="PKS_NRPS_Biosynth_Enz"/>
</dbReference>
<dbReference type="CDD" id="cd08956">
    <property type="entry name" value="KR_3_FAS_SDR_x"/>
    <property type="match status" value="3"/>
</dbReference>
<dbReference type="InterPro" id="IPR016036">
    <property type="entry name" value="Malonyl_transacylase_ACP-bd"/>
</dbReference>
<dbReference type="InterPro" id="IPR006162">
    <property type="entry name" value="Ppantetheine_attach_site"/>
</dbReference>
<keyword evidence="5" id="KW-0045">Antibiotic biosynthesis</keyword>
<feature type="active site" description="Proton acceptor; for dehydratase activity" evidence="8">
    <location>
        <position position="4185"/>
    </location>
</feature>
<reference evidence="12 13" key="1">
    <citation type="journal article" date="2016" name="Arch. Microbiol.">
        <title>Streptomyces zhihengii sp. nov., isolated from rhizospheric soil of Psammosilene tunicoides.</title>
        <authorList>
            <person name="Huang M.J."/>
            <person name="Fei J.J."/>
            <person name="Salam N."/>
            <person name="Kim C.J."/>
            <person name="Hozzein W.N."/>
            <person name="Xiao M."/>
            <person name="Huang H.Q."/>
            <person name="Li W.J."/>
        </authorList>
    </citation>
    <scope>NUCLEOTIDE SEQUENCE [LARGE SCALE GENOMIC DNA]</scope>
    <source>
        <strain evidence="12 13">YIM T102</strain>
    </source>
</reference>
<evidence type="ECO:0000256" key="2">
    <source>
        <dbReference type="ARBA" id="ARBA00022450"/>
    </source>
</evidence>
<dbReference type="Gene3D" id="3.40.50.720">
    <property type="entry name" value="NAD(P)-binding Rossmann-like Domain"/>
    <property type="match status" value="7"/>
</dbReference>
<dbReference type="InterPro" id="IPR014043">
    <property type="entry name" value="Acyl_transferase_dom"/>
</dbReference>
<dbReference type="InterPro" id="IPR036736">
    <property type="entry name" value="ACP-like_sf"/>
</dbReference>
<comment type="caution">
    <text evidence="12">The sequence shown here is derived from an EMBL/GenBank/DDBJ whole genome shotgun (WGS) entry which is preliminary data.</text>
</comment>
<dbReference type="InterPro" id="IPR018201">
    <property type="entry name" value="Ketoacyl_synth_AS"/>
</dbReference>
<dbReference type="SUPFAM" id="SSF50129">
    <property type="entry name" value="GroES-like"/>
    <property type="match status" value="1"/>
</dbReference>
<dbReference type="SMART" id="SM01294">
    <property type="entry name" value="PKS_PP_betabranch"/>
    <property type="match status" value="5"/>
</dbReference>
<dbReference type="Gene3D" id="1.10.1200.10">
    <property type="entry name" value="ACP-like"/>
    <property type="match status" value="5"/>
</dbReference>
<dbReference type="PROSITE" id="PS50075">
    <property type="entry name" value="CARRIER"/>
    <property type="match status" value="5"/>
</dbReference>
<evidence type="ECO:0000256" key="5">
    <source>
        <dbReference type="ARBA" id="ARBA00023194"/>
    </source>
</evidence>
<dbReference type="Gene3D" id="3.30.70.3290">
    <property type="match status" value="4"/>
</dbReference>
<dbReference type="NCBIfam" id="NF045894">
    <property type="entry name" value="PKS_plus_SDR"/>
    <property type="match status" value="2"/>
</dbReference>
<dbReference type="SMART" id="SM00823">
    <property type="entry name" value="PKS_PP"/>
    <property type="match status" value="5"/>
</dbReference>
<dbReference type="InterPro" id="IPR016039">
    <property type="entry name" value="Thiolase-like"/>
</dbReference>
<feature type="domain" description="Carrier" evidence="9">
    <location>
        <begin position="3197"/>
        <end position="3272"/>
    </location>
</feature>
<dbReference type="Pfam" id="PF22953">
    <property type="entry name" value="SpnB_Rossmann"/>
    <property type="match status" value="3"/>
</dbReference>
<dbReference type="PANTHER" id="PTHR43775">
    <property type="entry name" value="FATTY ACID SYNTHASE"/>
    <property type="match status" value="1"/>
</dbReference>
<dbReference type="Gene3D" id="6.10.140.1830">
    <property type="match status" value="2"/>
</dbReference>
<feature type="domain" description="Ketosynthase family 3 (KS3)" evidence="10">
    <location>
        <begin position="397"/>
        <end position="815"/>
    </location>
</feature>
<evidence type="ECO:0000313" key="13">
    <source>
        <dbReference type="Proteomes" id="UP000664109"/>
    </source>
</evidence>
<dbReference type="InterPro" id="IPR020806">
    <property type="entry name" value="PKS_PP-bd"/>
</dbReference>
<evidence type="ECO:0000256" key="1">
    <source>
        <dbReference type="ARBA" id="ARBA00004792"/>
    </source>
</evidence>
<dbReference type="CDD" id="cd08952">
    <property type="entry name" value="KR_1_SDR_x"/>
    <property type="match status" value="2"/>
</dbReference>
<feature type="region of interest" description="N-terminal hotdog fold" evidence="8">
    <location>
        <begin position="4153"/>
        <end position="4275"/>
    </location>
</feature>
<organism evidence="12 13">
    <name type="scientific">Streptomyces zhihengii</name>
    <dbReference type="NCBI Taxonomy" id="1818004"/>
    <lineage>
        <taxon>Bacteria</taxon>
        <taxon>Bacillati</taxon>
        <taxon>Actinomycetota</taxon>
        <taxon>Actinomycetes</taxon>
        <taxon>Kitasatosporales</taxon>
        <taxon>Streptomycetaceae</taxon>
        <taxon>Streptomyces</taxon>
    </lineage>
</organism>
<evidence type="ECO:0000256" key="4">
    <source>
        <dbReference type="ARBA" id="ARBA00022679"/>
    </source>
</evidence>
<dbReference type="CDD" id="cd05195">
    <property type="entry name" value="enoyl_red"/>
    <property type="match status" value="1"/>
</dbReference>
<feature type="active site" description="Proton acceptor; for dehydratase activity" evidence="8">
    <location>
        <position position="5856"/>
    </location>
</feature>
<evidence type="ECO:0000256" key="3">
    <source>
        <dbReference type="ARBA" id="ARBA00022553"/>
    </source>
</evidence>
<dbReference type="InterPro" id="IPR001227">
    <property type="entry name" value="Ac_transferase_dom_sf"/>
</dbReference>
<dbReference type="Pfam" id="PF08240">
    <property type="entry name" value="ADH_N"/>
    <property type="match status" value="1"/>
</dbReference>
<dbReference type="SUPFAM" id="SSF53901">
    <property type="entry name" value="Thiolase-like"/>
    <property type="match status" value="4"/>
</dbReference>
<evidence type="ECO:0000259" key="11">
    <source>
        <dbReference type="PROSITE" id="PS52019"/>
    </source>
</evidence>
<dbReference type="InterPro" id="IPR009081">
    <property type="entry name" value="PP-bd_ACP"/>
</dbReference>
<dbReference type="InterPro" id="IPR042104">
    <property type="entry name" value="PKS_dehydratase_sf"/>
</dbReference>
<dbReference type="PROSITE" id="PS00606">
    <property type="entry name" value="KS3_1"/>
    <property type="match status" value="4"/>
</dbReference>
<evidence type="ECO:0000259" key="10">
    <source>
        <dbReference type="PROSITE" id="PS52004"/>
    </source>
</evidence>
<feature type="domain" description="Ketosynthase family 3 (KS3)" evidence="10">
    <location>
        <begin position="4962"/>
        <end position="5380"/>
    </location>
</feature>
<feature type="domain" description="Ketosynthase family 3 (KS3)" evidence="10">
    <location>
        <begin position="1845"/>
        <end position="2260"/>
    </location>
</feature>
<keyword evidence="3" id="KW-0597">Phosphoprotein</keyword>
<protein>
    <submittedName>
        <fullName evidence="12">SDR family NAD(P)-dependent oxidoreductase</fullName>
    </submittedName>
</protein>
<feature type="domain" description="Carrier" evidence="9">
    <location>
        <begin position="302"/>
        <end position="377"/>
    </location>
</feature>
<dbReference type="Gene3D" id="3.10.129.110">
    <property type="entry name" value="Polyketide synthase dehydratase"/>
    <property type="match status" value="2"/>
</dbReference>
<gene>
    <name evidence="12" type="ORF">JE024_30610</name>
</gene>
<comment type="pathway">
    <text evidence="1">Antibiotic biosynthesis.</text>
</comment>